<dbReference type="EMBL" id="MSFM01000001">
    <property type="protein sequence ID" value="PKY08821.1"/>
    <property type="molecule type" value="Genomic_DNA"/>
</dbReference>
<keyword evidence="3" id="KW-1185">Reference proteome</keyword>
<feature type="region of interest" description="Disordered" evidence="1">
    <location>
        <begin position="49"/>
        <end position="70"/>
    </location>
</feature>
<dbReference type="RefSeq" id="XP_024697415.1">
    <property type="nucleotide sequence ID" value="XM_024833493.1"/>
</dbReference>
<protein>
    <submittedName>
        <fullName evidence="2">Uncharacterized protein</fullName>
    </submittedName>
</protein>
<gene>
    <name evidence="2" type="ORF">P168DRAFT_23584</name>
</gene>
<reference evidence="2" key="1">
    <citation type="submission" date="2016-12" db="EMBL/GenBank/DDBJ databases">
        <title>The genomes of Aspergillus section Nigri reveals drivers in fungal speciation.</title>
        <authorList>
            <consortium name="DOE Joint Genome Institute"/>
            <person name="Vesth T.C."/>
            <person name="Nybo J."/>
            <person name="Theobald S."/>
            <person name="Brandl J."/>
            <person name="Frisvad J.C."/>
            <person name="Nielsen K.F."/>
            <person name="Lyhne E.K."/>
            <person name="Kogle M.E."/>
            <person name="Kuo A."/>
            <person name="Riley R."/>
            <person name="Clum A."/>
            <person name="Nolan M."/>
            <person name="Lipzen A."/>
            <person name="Salamov A."/>
            <person name="Henrissat B."/>
            <person name="Wiebenga A."/>
            <person name="De vries R.P."/>
            <person name="Grigoriev I.V."/>
            <person name="Mortensen U.H."/>
            <person name="Andersen M.R."/>
            <person name="Baker S.E."/>
        </authorList>
    </citation>
    <scope>NUCLEOTIDE SEQUENCE</scope>
    <source>
        <strain evidence="2">IBT 28561</strain>
    </source>
</reference>
<accession>A0A2I1DG22</accession>
<dbReference type="GeneID" id="36541017"/>
<sequence>MVCMVCTKRGVVCRVSVCLSGYSNAERGGGGWVVVVAVIITGGSAAIKEEEKERKKPSKAENEANNSGKE</sequence>
<name>A0A2I1DG22_ASPC2</name>
<evidence type="ECO:0000256" key="1">
    <source>
        <dbReference type="SAM" id="MobiDB-lite"/>
    </source>
</evidence>
<evidence type="ECO:0000313" key="2">
    <source>
        <dbReference type="EMBL" id="PKY08821.1"/>
    </source>
</evidence>
<organism evidence="2 3">
    <name type="scientific">Aspergillus campestris (strain IBT 28561)</name>
    <dbReference type="NCBI Taxonomy" id="1392248"/>
    <lineage>
        <taxon>Eukaryota</taxon>
        <taxon>Fungi</taxon>
        <taxon>Dikarya</taxon>
        <taxon>Ascomycota</taxon>
        <taxon>Pezizomycotina</taxon>
        <taxon>Eurotiomycetes</taxon>
        <taxon>Eurotiomycetidae</taxon>
        <taxon>Eurotiales</taxon>
        <taxon>Aspergillaceae</taxon>
        <taxon>Aspergillus</taxon>
        <taxon>Aspergillus subgen. Circumdati</taxon>
    </lineage>
</organism>
<comment type="caution">
    <text evidence="2">The sequence shown here is derived from an EMBL/GenBank/DDBJ whole genome shotgun (WGS) entry which is preliminary data.</text>
</comment>
<dbReference type="VEuPathDB" id="FungiDB:P168DRAFT_23584"/>
<proteinExistence type="predicted"/>
<dbReference type="AlphaFoldDB" id="A0A2I1DG22"/>
<dbReference type="Proteomes" id="UP000234254">
    <property type="component" value="Unassembled WGS sequence"/>
</dbReference>
<evidence type="ECO:0000313" key="3">
    <source>
        <dbReference type="Proteomes" id="UP000234254"/>
    </source>
</evidence>